<gene>
    <name evidence="2" type="ORF">FTV88_1376</name>
</gene>
<evidence type="ECO:0000256" key="1">
    <source>
        <dbReference type="SAM" id="MobiDB-lite"/>
    </source>
</evidence>
<evidence type="ECO:0000313" key="2">
    <source>
        <dbReference type="EMBL" id="QGG47523.1"/>
    </source>
</evidence>
<reference evidence="3" key="1">
    <citation type="submission" date="2019-11" db="EMBL/GenBank/DDBJ databases">
        <title>Genome sequence of Heliorestis convoluta strain HH, an alkaliphilic and minimalistic phototrophic bacterium from a soda lake in Egypt.</title>
        <authorList>
            <person name="Dewey E.D."/>
            <person name="Stokes L.M."/>
            <person name="Burchell B.M."/>
            <person name="Shaffer K.N."/>
            <person name="Huntington A.M."/>
            <person name="Baker J.M."/>
            <person name="Nadendla S."/>
            <person name="Giglio M.G."/>
            <person name="Touchman J.W."/>
            <person name="Blankenship R.E."/>
            <person name="Madigan M.T."/>
            <person name="Sattley W.M."/>
        </authorList>
    </citation>
    <scope>NUCLEOTIDE SEQUENCE [LARGE SCALE GENOMIC DNA]</scope>
    <source>
        <strain evidence="3">HH</strain>
    </source>
</reference>
<name>A0A5Q2N147_9FIRM</name>
<evidence type="ECO:0000313" key="3">
    <source>
        <dbReference type="Proteomes" id="UP000366051"/>
    </source>
</evidence>
<keyword evidence="3" id="KW-1185">Reference proteome</keyword>
<dbReference type="KEGG" id="hcv:FTV88_1376"/>
<protein>
    <submittedName>
        <fullName evidence="2">Uncharacterized protein</fullName>
    </submittedName>
</protein>
<feature type="region of interest" description="Disordered" evidence="1">
    <location>
        <begin position="20"/>
        <end position="39"/>
    </location>
</feature>
<accession>A0A5Q2N147</accession>
<proteinExistence type="predicted"/>
<sequence>MVFSRMDRYVAFGTKIDTDTFQQNETSPCHPAKKGKGRT</sequence>
<dbReference type="AlphaFoldDB" id="A0A5Q2N147"/>
<dbReference type="EMBL" id="CP045875">
    <property type="protein sequence ID" value="QGG47523.1"/>
    <property type="molecule type" value="Genomic_DNA"/>
</dbReference>
<organism evidence="2 3">
    <name type="scientific">Heliorestis convoluta</name>
    <dbReference type="NCBI Taxonomy" id="356322"/>
    <lineage>
        <taxon>Bacteria</taxon>
        <taxon>Bacillati</taxon>
        <taxon>Bacillota</taxon>
        <taxon>Clostridia</taxon>
        <taxon>Eubacteriales</taxon>
        <taxon>Heliobacteriaceae</taxon>
        <taxon>Heliorestis</taxon>
    </lineage>
</organism>
<dbReference type="Proteomes" id="UP000366051">
    <property type="component" value="Chromosome"/>
</dbReference>